<keyword evidence="4 9" id="KW-0479">Metal-binding</keyword>
<evidence type="ECO:0000256" key="10">
    <source>
        <dbReference type="PIRSR" id="PIRSR005023-1"/>
    </source>
</evidence>
<comment type="caution">
    <text evidence="11">The sequence shown here is derived from an EMBL/GenBank/DDBJ whole genome shotgun (WGS) entry which is preliminary data.</text>
</comment>
<dbReference type="EMBL" id="JARPTC010000022">
    <property type="protein sequence ID" value="MDO7788539.1"/>
    <property type="molecule type" value="Genomic_DNA"/>
</dbReference>
<feature type="binding site" evidence="10">
    <location>
        <position position="72"/>
    </location>
    <ligand>
        <name>[4Fe-4S] cluster</name>
        <dbReference type="ChEBI" id="CHEBI:49883"/>
        <label>2</label>
    </ligand>
</feature>
<evidence type="ECO:0000313" key="11">
    <source>
        <dbReference type="EMBL" id="MDO7788539.1"/>
    </source>
</evidence>
<evidence type="ECO:0000256" key="2">
    <source>
        <dbReference type="ARBA" id="ARBA00022485"/>
    </source>
</evidence>
<evidence type="ECO:0000256" key="3">
    <source>
        <dbReference type="ARBA" id="ARBA00022596"/>
    </source>
</evidence>
<feature type="binding site" evidence="10">
    <location>
        <position position="448"/>
    </location>
    <ligand>
        <name>[Ni-4Fe-4S] cluster</name>
        <dbReference type="ChEBI" id="CHEBI:47739"/>
    </ligand>
</feature>
<dbReference type="SUPFAM" id="SSF56821">
    <property type="entry name" value="Prismane protein-like"/>
    <property type="match status" value="1"/>
</dbReference>
<comment type="catalytic activity">
    <reaction evidence="8 9">
        <text>CO + 2 oxidized [2Fe-2S]-[ferredoxin] + H2O = 2 reduced [2Fe-2S]-[ferredoxin] + CO2 + 2 H(+)</text>
        <dbReference type="Rhea" id="RHEA:21040"/>
        <dbReference type="Rhea" id="RHEA-COMP:10000"/>
        <dbReference type="Rhea" id="RHEA-COMP:10001"/>
        <dbReference type="ChEBI" id="CHEBI:15377"/>
        <dbReference type="ChEBI" id="CHEBI:15378"/>
        <dbReference type="ChEBI" id="CHEBI:16526"/>
        <dbReference type="ChEBI" id="CHEBI:17245"/>
        <dbReference type="ChEBI" id="CHEBI:33737"/>
        <dbReference type="ChEBI" id="CHEBI:33738"/>
        <dbReference type="EC" id="1.2.7.4"/>
    </reaction>
</comment>
<dbReference type="InterPro" id="IPR004137">
    <property type="entry name" value="HCP/CODH"/>
</dbReference>
<dbReference type="InterPro" id="IPR011254">
    <property type="entry name" value="Prismane-like_sf"/>
</dbReference>
<feature type="binding site" evidence="10">
    <location>
        <position position="58"/>
    </location>
    <ligand>
        <name>[4Fe-4S] cluster</name>
        <dbReference type="ChEBI" id="CHEBI:49883"/>
        <label>2</label>
    </ligand>
</feature>
<reference evidence="11" key="1">
    <citation type="journal article" date="2023" name="J. Hazard. Mater.">
        <title>Anaerobic biodegradation of pyrene and benzo[a]pyrene by a new sulfate-reducing Desulforamulus aquiferis strain DSA.</title>
        <authorList>
            <person name="Zhang Z."/>
            <person name="Sun J."/>
            <person name="Gong X."/>
            <person name="Wang C."/>
            <person name="Wang H."/>
        </authorList>
    </citation>
    <scope>NUCLEOTIDE SEQUENCE</scope>
    <source>
        <strain evidence="11">DSA</strain>
    </source>
</reference>
<dbReference type="Gene3D" id="1.20.1270.30">
    <property type="match status" value="1"/>
</dbReference>
<dbReference type="PIRSF" id="PIRSF005023">
    <property type="entry name" value="CODH"/>
    <property type="match status" value="1"/>
</dbReference>
<dbReference type="GO" id="GO:0016151">
    <property type="term" value="F:nickel cation binding"/>
    <property type="evidence" value="ECO:0007669"/>
    <property type="project" value="InterPro"/>
</dbReference>
<dbReference type="NCBIfam" id="TIGR01702">
    <property type="entry name" value="CO_DH_cata"/>
    <property type="match status" value="1"/>
</dbReference>
<feature type="binding site" evidence="10">
    <location>
        <position position="263"/>
    </location>
    <ligand>
        <name>[Ni-4Fe-4S] cluster</name>
        <dbReference type="ChEBI" id="CHEBI:47739"/>
    </ligand>
</feature>
<dbReference type="AlphaFoldDB" id="A0AAW7ZFF9"/>
<feature type="binding site" evidence="10">
    <location>
        <position position="49"/>
    </location>
    <ligand>
        <name>[4Fe-4S] cluster</name>
        <dbReference type="ChEBI" id="CHEBI:49883"/>
        <label>1</label>
        <note>ligand shared between dimeric partners</note>
    </ligand>
</feature>
<dbReference type="GO" id="GO:0050418">
    <property type="term" value="F:hydroxylamine reductase activity"/>
    <property type="evidence" value="ECO:0007669"/>
    <property type="project" value="TreeGrafter"/>
</dbReference>
<keyword evidence="7 9" id="KW-0411">Iron-sulfur</keyword>
<keyword evidence="6 9" id="KW-0408">Iron</keyword>
<feature type="binding site" evidence="10">
    <location>
        <position position="297"/>
    </location>
    <ligand>
        <name>[Ni-4Fe-4S] cluster</name>
        <dbReference type="ChEBI" id="CHEBI:47739"/>
    </ligand>
</feature>
<feature type="binding site" evidence="10">
    <location>
        <position position="335"/>
    </location>
    <ligand>
        <name>[Ni-4Fe-4S] cluster</name>
        <dbReference type="ChEBI" id="CHEBI:47739"/>
    </ligand>
</feature>
<dbReference type="InterPro" id="IPR016099">
    <property type="entry name" value="Prismane-like_a/b-sand"/>
</dbReference>
<feature type="binding site" evidence="10">
    <location>
        <position position="478"/>
    </location>
    <ligand>
        <name>[Ni-4Fe-4S] cluster</name>
        <dbReference type="ChEBI" id="CHEBI:47739"/>
    </ligand>
</feature>
<evidence type="ECO:0000256" key="7">
    <source>
        <dbReference type="ARBA" id="ARBA00023014"/>
    </source>
</evidence>
<evidence type="ECO:0000256" key="1">
    <source>
        <dbReference type="ARBA" id="ARBA00001966"/>
    </source>
</evidence>
<evidence type="ECO:0000256" key="9">
    <source>
        <dbReference type="PIRNR" id="PIRNR005023"/>
    </source>
</evidence>
<feature type="binding site" evidence="10">
    <location>
        <position position="53"/>
    </location>
    <ligand>
        <name>[4Fe-4S] cluster</name>
        <dbReference type="ChEBI" id="CHEBI:49883"/>
        <label>2</label>
    </ligand>
</feature>
<proteinExistence type="predicted"/>
<dbReference type="PANTHER" id="PTHR30109:SF4">
    <property type="entry name" value="CARBON MONOXIDE DEHYDROGENASE"/>
    <property type="match status" value="1"/>
</dbReference>
<evidence type="ECO:0000256" key="4">
    <source>
        <dbReference type="ARBA" id="ARBA00022723"/>
    </source>
</evidence>
<dbReference type="PANTHER" id="PTHR30109">
    <property type="entry name" value="HYDROXYLAMINE REDUCTASE"/>
    <property type="match status" value="1"/>
</dbReference>
<feature type="binding site" evidence="10">
    <location>
        <position position="50"/>
    </location>
    <ligand>
        <name>[4Fe-4S] cluster</name>
        <dbReference type="ChEBI" id="CHEBI:49883"/>
        <label>2</label>
    </ligand>
</feature>
<dbReference type="InterPro" id="IPR010047">
    <property type="entry name" value="CODH"/>
</dbReference>
<keyword evidence="2 9" id="KW-0004">4Fe-4S</keyword>
<feature type="binding site" evidence="10">
    <location>
        <position position="41"/>
    </location>
    <ligand>
        <name>[4Fe-4S] cluster</name>
        <dbReference type="ChEBI" id="CHEBI:49883"/>
        <label>1</label>
        <note>ligand shared between dimeric partners</note>
    </ligand>
</feature>
<dbReference type="Gene3D" id="3.40.50.2030">
    <property type="match status" value="2"/>
</dbReference>
<dbReference type="InterPro" id="IPR016101">
    <property type="entry name" value="CO_DH_a-bundle"/>
</dbReference>
<keyword evidence="12" id="KW-1185">Reference proteome</keyword>
<sequence>MKGQPDVKDLTMDTGVQQMLEKAREEGIETAFDRAAKMTQCGFGSQGVCCRLCLEGPCRIAPKGKGPQRGVCGADADTIVARNLYQHVMQGTSSHVEHAREIVHALIETIEGHAPYQIQGTDKLKCLAQGLGIDIEGKEINQLVKEVTAKALEDFQKQHGTLNWLKLKSHEKNFQNWEALNLLPENAHAEIAKSLARTVMGADSDPANLLMGTVKLSLVDGFAGLHMSTDLQDVMFGTPRAVKAQYRLGVIKKDMVNIAVHGHVPLLAEKVVEWAGKLEGEAPKVGAQGINIVGVCCSGNELLMRKGVNVATNYASQEMPIITGALDAMVVDIQCIMPGLQQVAQCYHTELITTIPYSKISGATHIEFSTEKADEAAREIVMRAISNFTKRDPNKISIPEEITEAYAGFSVEQIVEALSAVNKSDPLKPLVDSIASGSILGAVAIVGCTNPRRKQDKYNVELVMELIKNNVLVVATGCSAHSLGKFGLLSPDGLKYCGEGLRGVLTAVGQANGLPALPPALHMGSCVDNSRIADLLSALAGYLNVGVKDLPVAGSCPETHHPKALAIGTYFLASGVDVHVGVNPQVTGSELVTNVLTAAKEDFPITTDALFGGKIIYEEDSVKAAELIIERIKMKRKALGI</sequence>
<comment type="cofactor">
    <cofactor evidence="1">
        <name>[4Fe-4S] cluster</name>
        <dbReference type="ChEBI" id="CHEBI:49883"/>
    </cofactor>
</comment>
<keyword evidence="3 10" id="KW-0533">Nickel</keyword>
<name>A0AAW7ZFF9_9FIRM</name>
<dbReference type="GO" id="GO:0004601">
    <property type="term" value="F:peroxidase activity"/>
    <property type="evidence" value="ECO:0007669"/>
    <property type="project" value="TreeGrafter"/>
</dbReference>
<dbReference type="GO" id="GO:0051539">
    <property type="term" value="F:4 iron, 4 sulfur cluster binding"/>
    <property type="evidence" value="ECO:0007669"/>
    <property type="project" value="UniProtKB-UniRule"/>
</dbReference>
<dbReference type="GO" id="GO:0006091">
    <property type="term" value="P:generation of precursor metabolites and energy"/>
    <property type="evidence" value="ECO:0007669"/>
    <property type="project" value="InterPro"/>
</dbReference>
<dbReference type="GO" id="GO:0042542">
    <property type="term" value="P:response to hydrogen peroxide"/>
    <property type="evidence" value="ECO:0007669"/>
    <property type="project" value="TreeGrafter"/>
</dbReference>
<dbReference type="RefSeq" id="WP_304544569.1">
    <property type="nucleotide sequence ID" value="NZ_JARPTC010000022.1"/>
</dbReference>
<dbReference type="Proteomes" id="UP001172911">
    <property type="component" value="Unassembled WGS sequence"/>
</dbReference>
<organism evidence="11 12">
    <name type="scientific">Desulforamulus aquiferis</name>
    <dbReference type="NCBI Taxonomy" id="1397668"/>
    <lineage>
        <taxon>Bacteria</taxon>
        <taxon>Bacillati</taxon>
        <taxon>Bacillota</taxon>
        <taxon>Clostridia</taxon>
        <taxon>Eubacteriales</taxon>
        <taxon>Peptococcaceae</taxon>
        <taxon>Desulforamulus</taxon>
    </lineage>
</organism>
<keyword evidence="5 9" id="KW-0560">Oxidoreductase</keyword>
<evidence type="ECO:0000256" key="6">
    <source>
        <dbReference type="ARBA" id="ARBA00023004"/>
    </source>
</evidence>
<reference evidence="11" key="2">
    <citation type="submission" date="2023-03" db="EMBL/GenBank/DDBJ databases">
        <authorList>
            <person name="Zhang Z."/>
        </authorList>
    </citation>
    <scope>NUCLEOTIDE SEQUENCE</scope>
    <source>
        <strain evidence="11">DSA</strain>
    </source>
</reference>
<protein>
    <recommendedName>
        <fullName evidence="9">Carbon monoxide dehydrogenase</fullName>
        <ecNumber evidence="9">1.2.7.4</ecNumber>
    </recommendedName>
</protein>
<accession>A0AAW7ZFF9</accession>
<feature type="binding site" evidence="10">
    <location>
        <position position="526"/>
    </location>
    <ligand>
        <name>[Ni-4Fe-4S] cluster</name>
        <dbReference type="ChEBI" id="CHEBI:47739"/>
    </ligand>
</feature>
<evidence type="ECO:0000313" key="12">
    <source>
        <dbReference type="Proteomes" id="UP001172911"/>
    </source>
</evidence>
<dbReference type="Pfam" id="PF03063">
    <property type="entry name" value="Prismane"/>
    <property type="match status" value="1"/>
</dbReference>
<evidence type="ECO:0000256" key="8">
    <source>
        <dbReference type="ARBA" id="ARBA00048733"/>
    </source>
</evidence>
<dbReference type="GO" id="GO:0043885">
    <property type="term" value="F:anaerobic carbon-monoxide dehydrogenase activity"/>
    <property type="evidence" value="ECO:0007669"/>
    <property type="project" value="UniProtKB-UniRule"/>
</dbReference>
<dbReference type="EC" id="1.2.7.4" evidence="9"/>
<evidence type="ECO:0000256" key="5">
    <source>
        <dbReference type="ARBA" id="ARBA00023002"/>
    </source>
</evidence>
<gene>
    <name evidence="11" type="primary">cooS</name>
    <name evidence="11" type="ORF">P6N53_15030</name>
</gene>